<dbReference type="Proteomes" id="UP000193240">
    <property type="component" value="Unassembled WGS sequence"/>
</dbReference>
<feature type="region of interest" description="Disordered" evidence="2">
    <location>
        <begin position="1"/>
        <end position="69"/>
    </location>
</feature>
<name>A0A1Y2M0R4_EPING</name>
<reference evidence="3 4" key="1">
    <citation type="journal article" date="2017" name="Genome Announc.">
        <title>Genome sequence of the saprophytic ascomycete Epicoccum nigrum ICMP 19927 strain isolated from New Zealand.</title>
        <authorList>
            <person name="Fokin M."/>
            <person name="Fleetwood D."/>
            <person name="Weir B.S."/>
            <person name="Villas-Boas S.G."/>
        </authorList>
    </citation>
    <scope>NUCLEOTIDE SEQUENCE [LARGE SCALE GENOMIC DNA]</scope>
    <source>
        <strain evidence="3 4">ICMP 19927</strain>
    </source>
</reference>
<sequence>MIPPSTRSKRKRTNGRDEHNSTVVVDNLMNSPGPSTGDEMITTPASKNRHDSLENDREVKDPLPPSKRLHVNGGADIELLDCLMKAMRTALETQNRACKKLLMLTDKLHKWAPDLDEQEHWLYKTECQHVKLNHTFTKKTLDAAAGYMKRLENTPQPHQGKRASSIATQVQPCRLLVDLLESNMEVLISELQNEKQAREHAEKKLRAKEQGE</sequence>
<evidence type="ECO:0000256" key="2">
    <source>
        <dbReference type="SAM" id="MobiDB-lite"/>
    </source>
</evidence>
<accession>A0A1Y2M0R4</accession>
<organism evidence="3 4">
    <name type="scientific">Epicoccum nigrum</name>
    <name type="common">Soil fungus</name>
    <name type="synonym">Epicoccum purpurascens</name>
    <dbReference type="NCBI Taxonomy" id="105696"/>
    <lineage>
        <taxon>Eukaryota</taxon>
        <taxon>Fungi</taxon>
        <taxon>Dikarya</taxon>
        <taxon>Ascomycota</taxon>
        <taxon>Pezizomycotina</taxon>
        <taxon>Dothideomycetes</taxon>
        <taxon>Pleosporomycetidae</taxon>
        <taxon>Pleosporales</taxon>
        <taxon>Pleosporineae</taxon>
        <taxon>Didymellaceae</taxon>
        <taxon>Epicoccum</taxon>
    </lineage>
</organism>
<feature type="coiled-coil region" evidence="1">
    <location>
        <begin position="177"/>
        <end position="211"/>
    </location>
</feature>
<dbReference type="AlphaFoldDB" id="A0A1Y2M0R4"/>
<gene>
    <name evidence="3" type="ORF">B5807_06265</name>
</gene>
<evidence type="ECO:0000256" key="1">
    <source>
        <dbReference type="SAM" id="Coils"/>
    </source>
</evidence>
<evidence type="ECO:0000313" key="4">
    <source>
        <dbReference type="Proteomes" id="UP000193240"/>
    </source>
</evidence>
<feature type="compositionally biased region" description="Polar residues" evidence="2">
    <location>
        <begin position="21"/>
        <end position="34"/>
    </location>
</feature>
<keyword evidence="1" id="KW-0175">Coiled coil</keyword>
<keyword evidence="4" id="KW-1185">Reference proteome</keyword>
<evidence type="ECO:0000313" key="3">
    <source>
        <dbReference type="EMBL" id="OSS49583.1"/>
    </source>
</evidence>
<feature type="compositionally biased region" description="Basic and acidic residues" evidence="2">
    <location>
        <begin position="48"/>
        <end position="61"/>
    </location>
</feature>
<dbReference type="EMBL" id="KZ107843">
    <property type="protein sequence ID" value="OSS49583.1"/>
    <property type="molecule type" value="Genomic_DNA"/>
</dbReference>
<protein>
    <submittedName>
        <fullName evidence="3">Uncharacterized protein</fullName>
    </submittedName>
</protein>
<proteinExistence type="predicted"/>
<dbReference type="InParanoid" id="A0A1Y2M0R4"/>